<dbReference type="Proteomes" id="UP000179807">
    <property type="component" value="Unassembled WGS sequence"/>
</dbReference>
<evidence type="ECO:0000259" key="1">
    <source>
        <dbReference type="PROSITE" id="PS50086"/>
    </source>
</evidence>
<dbReference type="PROSITE" id="PS50086">
    <property type="entry name" value="TBC_RABGAP"/>
    <property type="match status" value="1"/>
</dbReference>
<dbReference type="Gene3D" id="1.10.8.270">
    <property type="entry name" value="putative rabgap domain of human tbc1 domain family member 14 like domains"/>
    <property type="match status" value="1"/>
</dbReference>
<sequence length="471" mass="53953">MINYQPLEAYLLINTMQPASMHQFIFPQNSSYQLLHFAQLLSLHSELKASPPQNSLETTVDFIVESYAATENHYHLFEFTVDKNKMEVPVDFSINGLLPQNVDFVKPDLHIISQFKVKSEDFTNNPVKKEDLDTFSTIEDLKDAVMNRGVEPSLRSTVWPIIFNIIPFDKSKRDEVLKQRVDEYVSVKKQWQNMTKMQLKYFTVVRDAFATIRVDVKRTHPPEIIAQMSDWAETLTSILRTFTMWNLDVRYTQGLNDLAVNIMAVFIPYISGDEGEALVFWCFAAFVELIASGLIAENMMVMQDRELTNIMSIIGEFHPACEKWLRTNGLGDLSFLISSFILAYGRSFTQDSIARIWEALVCVEAPWLFLRYFSASLLILSFPSFQKIPNCSTGKLVSTMDQIFYSQEIGAIIGVSLSMMRRNGRTNTEGKEALGRQVCGVEEVMRTAGRVLFEPVSIYNKIYEEVPSLFE</sequence>
<comment type="caution">
    <text evidence="2">The sequence shown here is derived from an EMBL/GenBank/DDBJ whole genome shotgun (WGS) entry which is preliminary data.</text>
</comment>
<proteinExistence type="predicted"/>
<organism evidence="2 3">
    <name type="scientific">Tritrichomonas foetus</name>
    <dbReference type="NCBI Taxonomy" id="1144522"/>
    <lineage>
        <taxon>Eukaryota</taxon>
        <taxon>Metamonada</taxon>
        <taxon>Parabasalia</taxon>
        <taxon>Tritrichomonadida</taxon>
        <taxon>Tritrichomonadidae</taxon>
        <taxon>Tritrichomonas</taxon>
    </lineage>
</organism>
<accession>A0A1J4KJ34</accession>
<dbReference type="FunFam" id="1.10.472.80:FF:000120">
    <property type="entry name" value="TBC domain containing protein"/>
    <property type="match status" value="1"/>
</dbReference>
<dbReference type="EMBL" id="MLAK01000598">
    <property type="protein sequence ID" value="OHT10952.1"/>
    <property type="molecule type" value="Genomic_DNA"/>
</dbReference>
<dbReference type="InterPro" id="IPR035969">
    <property type="entry name" value="Rab-GAP_TBC_sf"/>
</dbReference>
<protein>
    <recommendedName>
        <fullName evidence="1">Rab-GAP TBC domain-containing protein</fullName>
    </recommendedName>
</protein>
<name>A0A1J4KJ34_9EUKA</name>
<dbReference type="OrthoDB" id="10264062at2759"/>
<dbReference type="SUPFAM" id="SSF47923">
    <property type="entry name" value="Ypt/Rab-GAP domain of gyp1p"/>
    <property type="match status" value="2"/>
</dbReference>
<dbReference type="PANTHER" id="PTHR22957:SF661">
    <property type="entry name" value="GH16847P"/>
    <property type="match status" value="1"/>
</dbReference>
<dbReference type="InterPro" id="IPR000195">
    <property type="entry name" value="Rab-GAP-TBC_dom"/>
</dbReference>
<dbReference type="VEuPathDB" id="TrichDB:TRFO_43679"/>
<dbReference type="GeneID" id="94849753"/>
<dbReference type="Pfam" id="PF00566">
    <property type="entry name" value="RabGAP-TBC"/>
    <property type="match status" value="1"/>
</dbReference>
<reference evidence="2" key="1">
    <citation type="submission" date="2016-10" db="EMBL/GenBank/DDBJ databases">
        <authorList>
            <person name="Benchimol M."/>
            <person name="Almeida L.G."/>
            <person name="Vasconcelos A.T."/>
            <person name="Perreira-Neves A."/>
            <person name="Rosa I.A."/>
            <person name="Tasca T."/>
            <person name="Bogo M.R."/>
            <person name="de Souza W."/>
        </authorList>
    </citation>
    <scope>NUCLEOTIDE SEQUENCE [LARGE SCALE GENOMIC DNA]</scope>
    <source>
        <strain evidence="2">K</strain>
    </source>
</reference>
<dbReference type="PANTHER" id="PTHR22957">
    <property type="entry name" value="TBC1 DOMAIN FAMILY MEMBER GTPASE-ACTIVATING PROTEIN"/>
    <property type="match status" value="1"/>
</dbReference>
<gene>
    <name evidence="2" type="ORF">TRFO_43679</name>
</gene>
<dbReference type="RefSeq" id="XP_068364088.1">
    <property type="nucleotide sequence ID" value="XM_068514743.1"/>
</dbReference>
<evidence type="ECO:0000313" key="3">
    <source>
        <dbReference type="Proteomes" id="UP000179807"/>
    </source>
</evidence>
<keyword evidence="3" id="KW-1185">Reference proteome</keyword>
<evidence type="ECO:0000313" key="2">
    <source>
        <dbReference type="EMBL" id="OHT10952.1"/>
    </source>
</evidence>
<dbReference type="GO" id="GO:0005096">
    <property type="term" value="F:GTPase activator activity"/>
    <property type="evidence" value="ECO:0007669"/>
    <property type="project" value="TreeGrafter"/>
</dbReference>
<dbReference type="SMART" id="SM00164">
    <property type="entry name" value="TBC"/>
    <property type="match status" value="1"/>
</dbReference>
<feature type="domain" description="Rab-GAP TBC" evidence="1">
    <location>
        <begin position="149"/>
        <end position="364"/>
    </location>
</feature>
<dbReference type="AlphaFoldDB" id="A0A1J4KJ34"/>